<dbReference type="InterPro" id="IPR029069">
    <property type="entry name" value="HotDog_dom_sf"/>
</dbReference>
<dbReference type="EMBL" id="JAIWYP010000015">
    <property type="protein sequence ID" value="KAH3702530.1"/>
    <property type="molecule type" value="Genomic_DNA"/>
</dbReference>
<reference evidence="2" key="1">
    <citation type="journal article" date="2019" name="bioRxiv">
        <title>The Genome of the Zebra Mussel, Dreissena polymorpha: A Resource for Invasive Species Research.</title>
        <authorList>
            <person name="McCartney M.A."/>
            <person name="Auch B."/>
            <person name="Kono T."/>
            <person name="Mallez S."/>
            <person name="Zhang Y."/>
            <person name="Obille A."/>
            <person name="Becker A."/>
            <person name="Abrahante J.E."/>
            <person name="Garbe J."/>
            <person name="Badalamenti J.P."/>
            <person name="Herman A."/>
            <person name="Mangelson H."/>
            <person name="Liachko I."/>
            <person name="Sullivan S."/>
            <person name="Sone E.D."/>
            <person name="Koren S."/>
            <person name="Silverstein K.A.T."/>
            <person name="Beckman K.B."/>
            <person name="Gohl D.M."/>
        </authorList>
    </citation>
    <scope>NUCLEOTIDE SEQUENCE</scope>
    <source>
        <strain evidence="2">Duluth1</strain>
        <tissue evidence="2">Whole animal</tissue>
    </source>
</reference>
<dbReference type="PANTHER" id="PTHR34487:SF1">
    <property type="entry name" value="ACYL-ACP THIOESTERASE"/>
    <property type="match status" value="1"/>
</dbReference>
<gene>
    <name evidence="2" type="ORF">DPMN_077554</name>
</gene>
<evidence type="ECO:0000313" key="3">
    <source>
        <dbReference type="Proteomes" id="UP000828390"/>
    </source>
</evidence>
<evidence type="ECO:0000259" key="1">
    <source>
        <dbReference type="Pfam" id="PF20791"/>
    </source>
</evidence>
<dbReference type="InterPro" id="IPR049427">
    <property type="entry name" value="Acyl-ACP_TE_C"/>
</dbReference>
<dbReference type="Pfam" id="PF20791">
    <property type="entry name" value="Acyl-ACP_TE_C"/>
    <property type="match status" value="1"/>
</dbReference>
<sequence length="300" mass="33962">MSSENLIRRRIAGLRRHLNYDWEDLGAGHIRATVPSFPYEALDVSGDKISPISLLKLFDSVSSGYFSTSDADWPTTGADGVEFIPMLYARNVALDVEPAFYDVRGQKFPLVVDTRLKYVKRASSCFEKTLFHATSGTLFAKLTGIDVNVDYVTRKPTPYPDWFRRKIISDIDAAKVEYTIPTKPQVGVFTSHHIIRLSDTDENRHTNYCTYSRVCLDSLCENITAGNYGSGLDAYNLALRTMEVTFKKESKLGDVITVTSWQDAHNRDTFYFEISNLTGDVITTSMMRFYGSKHYAQSKM</sequence>
<comment type="caution">
    <text evidence="2">The sequence shown here is derived from an EMBL/GenBank/DDBJ whole genome shotgun (WGS) entry which is preliminary data.</text>
</comment>
<evidence type="ECO:0000313" key="2">
    <source>
        <dbReference type="EMBL" id="KAH3702530.1"/>
    </source>
</evidence>
<reference evidence="2" key="2">
    <citation type="submission" date="2020-11" db="EMBL/GenBank/DDBJ databases">
        <authorList>
            <person name="McCartney M.A."/>
            <person name="Auch B."/>
            <person name="Kono T."/>
            <person name="Mallez S."/>
            <person name="Becker A."/>
            <person name="Gohl D.M."/>
            <person name="Silverstein K.A.T."/>
            <person name="Koren S."/>
            <person name="Bechman K.B."/>
            <person name="Herman A."/>
            <person name="Abrahante J.E."/>
            <person name="Garbe J."/>
        </authorList>
    </citation>
    <scope>NUCLEOTIDE SEQUENCE</scope>
    <source>
        <strain evidence="2">Duluth1</strain>
        <tissue evidence="2">Whole animal</tissue>
    </source>
</reference>
<dbReference type="Gene3D" id="3.10.129.10">
    <property type="entry name" value="Hotdog Thioesterase"/>
    <property type="match status" value="1"/>
</dbReference>
<dbReference type="PANTHER" id="PTHR34487">
    <property type="entry name" value="ACYL-ACP THIOESTERASE"/>
    <property type="match status" value="1"/>
</dbReference>
<keyword evidence="3" id="KW-1185">Reference proteome</keyword>
<accession>A0A9D3YPH6</accession>
<protein>
    <recommendedName>
        <fullName evidence="1">Acyl-ACP thioesterase-like C-terminal domain-containing protein</fullName>
    </recommendedName>
</protein>
<feature type="domain" description="Acyl-ACP thioesterase-like C-terminal" evidence="1">
    <location>
        <begin position="194"/>
        <end position="286"/>
    </location>
</feature>
<name>A0A9D3YPH6_DREPO</name>
<organism evidence="2 3">
    <name type="scientific">Dreissena polymorpha</name>
    <name type="common">Zebra mussel</name>
    <name type="synonym">Mytilus polymorpha</name>
    <dbReference type="NCBI Taxonomy" id="45954"/>
    <lineage>
        <taxon>Eukaryota</taxon>
        <taxon>Metazoa</taxon>
        <taxon>Spiralia</taxon>
        <taxon>Lophotrochozoa</taxon>
        <taxon>Mollusca</taxon>
        <taxon>Bivalvia</taxon>
        <taxon>Autobranchia</taxon>
        <taxon>Heteroconchia</taxon>
        <taxon>Euheterodonta</taxon>
        <taxon>Imparidentia</taxon>
        <taxon>Neoheterodontei</taxon>
        <taxon>Myida</taxon>
        <taxon>Dreissenoidea</taxon>
        <taxon>Dreissenidae</taxon>
        <taxon>Dreissena</taxon>
    </lineage>
</organism>
<dbReference type="Proteomes" id="UP000828390">
    <property type="component" value="Unassembled WGS sequence"/>
</dbReference>
<dbReference type="CDD" id="cd00586">
    <property type="entry name" value="4HBT"/>
    <property type="match status" value="1"/>
</dbReference>
<proteinExistence type="predicted"/>
<dbReference type="SUPFAM" id="SSF54637">
    <property type="entry name" value="Thioesterase/thiol ester dehydrase-isomerase"/>
    <property type="match status" value="2"/>
</dbReference>
<dbReference type="AlphaFoldDB" id="A0A9D3YPH6"/>